<sequence length="196" mass="21992">MWKKLLLFLVILYLCAGCKSFYTQEDVNATTVAKIKEMAALQRINITVETVIVKEYVVVTATPGPTQFVPVPFSTMTPVGFARFSKEQVYKALAEGGLKIRQYFFELGEDEINGLAKQVTSATKFTVESSMDEHFGRLYIFAKEETLNDAKIYLQSALYPEHGNTVLSKENILIELDANTPAETVHAVQNILDTMH</sequence>
<dbReference type="AlphaFoldDB" id="A0A0S7BSD6"/>
<reference evidence="2" key="1">
    <citation type="journal article" date="2015" name="Genome Announc.">
        <title>Draft Genome Sequence of Anaerolineae Strain TC1, a Novel Isolate from a Methanogenic Wastewater Treatment System.</title>
        <authorList>
            <person name="Matsuura N."/>
            <person name="Tourlousse D.M."/>
            <person name="Sun L."/>
            <person name="Toyonaga M."/>
            <person name="Kuroda K."/>
            <person name="Ohashi A."/>
            <person name="Cruz R."/>
            <person name="Yamaguchi T."/>
            <person name="Sekiguchi Y."/>
        </authorList>
    </citation>
    <scope>NUCLEOTIDE SEQUENCE [LARGE SCALE GENOMIC DNA]</scope>
    <source>
        <strain evidence="2">TC1</strain>
    </source>
</reference>
<keyword evidence="3" id="KW-1185">Reference proteome</keyword>
<dbReference type="EMBL" id="DF968181">
    <property type="protein sequence ID" value="GAP40770.1"/>
    <property type="molecule type" value="Genomic_DNA"/>
</dbReference>
<proteinExistence type="predicted"/>
<feature type="signal peptide" evidence="1">
    <location>
        <begin position="1"/>
        <end position="16"/>
    </location>
</feature>
<accession>A0A0S7BSD6</accession>
<feature type="chain" id="PRO_5006633159" evidence="1">
    <location>
        <begin position="17"/>
        <end position="196"/>
    </location>
</feature>
<organism evidence="2">
    <name type="scientific">Flexilinea flocculi</name>
    <dbReference type="NCBI Taxonomy" id="1678840"/>
    <lineage>
        <taxon>Bacteria</taxon>
        <taxon>Bacillati</taxon>
        <taxon>Chloroflexota</taxon>
        <taxon>Anaerolineae</taxon>
        <taxon>Anaerolineales</taxon>
        <taxon>Anaerolineaceae</taxon>
        <taxon>Flexilinea</taxon>
    </lineage>
</organism>
<evidence type="ECO:0000313" key="2">
    <source>
        <dbReference type="EMBL" id="GAP40770.1"/>
    </source>
</evidence>
<dbReference type="RefSeq" id="WP_062280625.1">
    <property type="nucleotide sequence ID" value="NZ_DF968181.1"/>
</dbReference>
<protein>
    <submittedName>
        <fullName evidence="2">Uncharacterized protein</fullName>
    </submittedName>
</protein>
<gene>
    <name evidence="2" type="ORF">ATC1_13749</name>
</gene>
<dbReference type="Proteomes" id="UP000053370">
    <property type="component" value="Unassembled WGS sequence"/>
</dbReference>
<name>A0A0S7BSD6_9CHLR</name>
<evidence type="ECO:0000313" key="3">
    <source>
        <dbReference type="Proteomes" id="UP000053370"/>
    </source>
</evidence>
<keyword evidence="1" id="KW-0732">Signal</keyword>
<evidence type="ECO:0000256" key="1">
    <source>
        <dbReference type="SAM" id="SignalP"/>
    </source>
</evidence>